<organism evidence="1 2">
    <name type="scientific">Rufibacter tibetensis</name>
    <dbReference type="NCBI Taxonomy" id="512763"/>
    <lineage>
        <taxon>Bacteria</taxon>
        <taxon>Pseudomonadati</taxon>
        <taxon>Bacteroidota</taxon>
        <taxon>Cytophagia</taxon>
        <taxon>Cytophagales</taxon>
        <taxon>Hymenobacteraceae</taxon>
        <taxon>Rufibacter</taxon>
    </lineage>
</organism>
<name>A0A0P0CPR7_9BACT</name>
<dbReference type="PROSITE" id="PS51257">
    <property type="entry name" value="PROKAR_LIPOPROTEIN"/>
    <property type="match status" value="1"/>
</dbReference>
<proteinExistence type="predicted"/>
<sequence>MVKVRGLLFYLLLLTGAGGCSVVRQVEDIPADDYLVPASLFGAREIGQDPTPERIKAAIEWEDSSILIIPQGEGLPSLRFGRDNTPDFRVFRRALDIDVLTIPFKVRPSVEGFPEQLNPNFSAALYLGRRIDSYHIKPLARGKRRNTVSGFGGGYGGFVGLGSVTMNPFVTRNAITYEYEGLVLTGGAAAIYDAKKFNMGLAMGSDFLVDKNRENWIYHKKVWFGLLFGLNLN</sequence>
<evidence type="ECO:0000313" key="2">
    <source>
        <dbReference type="Proteomes" id="UP000061382"/>
    </source>
</evidence>
<dbReference type="EMBL" id="CP012644">
    <property type="protein sequence ID" value="ALJ01717.1"/>
    <property type="molecule type" value="Genomic_DNA"/>
</dbReference>
<dbReference type="PATRIC" id="fig|512763.3.peg.4843"/>
<geneLocation type="plasmid" evidence="1 2">
    <name>1</name>
</geneLocation>
<gene>
    <name evidence="1" type="ORF">DC20_21970</name>
</gene>
<keyword evidence="1" id="KW-0614">Plasmid</keyword>
<keyword evidence="2" id="KW-1185">Reference proteome</keyword>
<dbReference type="Proteomes" id="UP000061382">
    <property type="component" value="Plasmid 1"/>
</dbReference>
<reference evidence="1 2" key="1">
    <citation type="submission" date="2015-08" db="EMBL/GenBank/DDBJ databases">
        <title>Complete genome sequence of Rufibacter tibetensis strain 1351t, a radiation-resistant bacterium from tibet plateau.</title>
        <authorList>
            <person name="Dai J."/>
        </authorList>
    </citation>
    <scope>NUCLEOTIDE SEQUENCE [LARGE SCALE GENOMIC DNA]</scope>
    <source>
        <strain evidence="1 2">1351</strain>
        <plasmid evidence="1 2">1</plasmid>
    </source>
</reference>
<dbReference type="AlphaFoldDB" id="A0A0P0CPR7"/>
<protein>
    <submittedName>
        <fullName evidence="1">Uncharacterized protein</fullName>
    </submittedName>
</protein>
<accession>A0A0P0CPR7</accession>
<dbReference type="KEGG" id="rti:DC20_21970"/>
<evidence type="ECO:0000313" key="1">
    <source>
        <dbReference type="EMBL" id="ALJ01717.1"/>
    </source>
</evidence>